<gene>
    <name evidence="1" type="ORF">OCBIM_22039314mg</name>
</gene>
<dbReference type="EMBL" id="KQ416788">
    <property type="protein sequence ID" value="KOF95158.1"/>
    <property type="molecule type" value="Genomic_DNA"/>
</dbReference>
<protein>
    <submittedName>
        <fullName evidence="1">Uncharacterized protein</fullName>
    </submittedName>
</protein>
<sequence>MSFISRSIDCDVEINPYFVSWKGMLSLLLSLMMEYVSWPPSPRSGSVALMKPIGKSTFWFS</sequence>
<name>A0A0L8I0Z3_OCTBM</name>
<dbReference type="AlphaFoldDB" id="A0A0L8I0Z3"/>
<evidence type="ECO:0000313" key="1">
    <source>
        <dbReference type="EMBL" id="KOF95158.1"/>
    </source>
</evidence>
<accession>A0A0L8I0Z3</accession>
<proteinExistence type="predicted"/>
<organism evidence="1">
    <name type="scientific">Octopus bimaculoides</name>
    <name type="common">California two-spotted octopus</name>
    <dbReference type="NCBI Taxonomy" id="37653"/>
    <lineage>
        <taxon>Eukaryota</taxon>
        <taxon>Metazoa</taxon>
        <taxon>Spiralia</taxon>
        <taxon>Lophotrochozoa</taxon>
        <taxon>Mollusca</taxon>
        <taxon>Cephalopoda</taxon>
        <taxon>Coleoidea</taxon>
        <taxon>Octopodiformes</taxon>
        <taxon>Octopoda</taxon>
        <taxon>Incirrata</taxon>
        <taxon>Octopodidae</taxon>
        <taxon>Octopus</taxon>
    </lineage>
</organism>
<reference evidence="1" key="1">
    <citation type="submission" date="2015-07" db="EMBL/GenBank/DDBJ databases">
        <title>MeaNS - Measles Nucleotide Surveillance Program.</title>
        <authorList>
            <person name="Tran T."/>
            <person name="Druce J."/>
        </authorList>
    </citation>
    <scope>NUCLEOTIDE SEQUENCE</scope>
    <source>
        <strain evidence="1">UCB-OBI-ISO-001</strain>
        <tissue evidence="1">Gonad</tissue>
    </source>
</reference>